<name>A0ACC0GIY9_9ERIC</name>
<evidence type="ECO:0000313" key="2">
    <source>
        <dbReference type="Proteomes" id="UP001060215"/>
    </source>
</evidence>
<organism evidence="1 2">
    <name type="scientific">Camellia lanceoleosa</name>
    <dbReference type="NCBI Taxonomy" id="1840588"/>
    <lineage>
        <taxon>Eukaryota</taxon>
        <taxon>Viridiplantae</taxon>
        <taxon>Streptophyta</taxon>
        <taxon>Embryophyta</taxon>
        <taxon>Tracheophyta</taxon>
        <taxon>Spermatophyta</taxon>
        <taxon>Magnoliopsida</taxon>
        <taxon>eudicotyledons</taxon>
        <taxon>Gunneridae</taxon>
        <taxon>Pentapetalae</taxon>
        <taxon>asterids</taxon>
        <taxon>Ericales</taxon>
        <taxon>Theaceae</taxon>
        <taxon>Camellia</taxon>
    </lineage>
</organism>
<reference evidence="1 2" key="1">
    <citation type="journal article" date="2022" name="Plant J.">
        <title>Chromosome-level genome of Camellia lanceoleosa provides a valuable resource for understanding genome evolution and self-incompatibility.</title>
        <authorList>
            <person name="Gong W."/>
            <person name="Xiao S."/>
            <person name="Wang L."/>
            <person name="Liao Z."/>
            <person name="Chang Y."/>
            <person name="Mo W."/>
            <person name="Hu G."/>
            <person name="Li W."/>
            <person name="Zhao G."/>
            <person name="Zhu H."/>
            <person name="Hu X."/>
            <person name="Ji K."/>
            <person name="Xiang X."/>
            <person name="Song Q."/>
            <person name="Yuan D."/>
            <person name="Jin S."/>
            <person name="Zhang L."/>
        </authorList>
    </citation>
    <scope>NUCLEOTIDE SEQUENCE [LARGE SCALE GENOMIC DNA]</scope>
    <source>
        <strain evidence="1">SQ_2022a</strain>
    </source>
</reference>
<evidence type="ECO:0000313" key="1">
    <source>
        <dbReference type="EMBL" id="KAI8000150.1"/>
    </source>
</evidence>
<comment type="caution">
    <text evidence="1">The sequence shown here is derived from an EMBL/GenBank/DDBJ whole genome shotgun (WGS) entry which is preliminary data.</text>
</comment>
<keyword evidence="2" id="KW-1185">Reference proteome</keyword>
<proteinExistence type="predicted"/>
<dbReference type="Proteomes" id="UP001060215">
    <property type="component" value="Chromosome 8"/>
</dbReference>
<accession>A0ACC0GIY9</accession>
<gene>
    <name evidence="1" type="ORF">LOK49_LG09G00529</name>
</gene>
<protein>
    <submittedName>
        <fullName evidence="1">Uncharacterized protein</fullName>
    </submittedName>
</protein>
<sequence>MGSINFEVRQSSSMQAIGPQNSTVADELSPPLPRGSILSGPLFRKRLRDMDSGFDLLYDTKPLFVQATIRSPFSACPTEFLMHSSGMVSDSLCPPQSLGSLLRKHIRYRKKARCLAPSIMQAHAHTVTWPTREGSAQSLPQRRRRKLRHRSHNLLAGMGSVLGSTSRCRRGQASRPFNGSQRGDSITTGFLAQDIITSESSYDTGVSSPEGRGFCSESPQACSPSDMAQVTRLGSSLGFKHHCGVDCHGKSGSLWVGWNDDTLIEVCDQNANFIILQVHDTVQD</sequence>
<dbReference type="EMBL" id="CM045765">
    <property type="protein sequence ID" value="KAI8000150.1"/>
    <property type="molecule type" value="Genomic_DNA"/>
</dbReference>